<keyword evidence="2" id="KW-1185">Reference proteome</keyword>
<evidence type="ECO:0008006" key="3">
    <source>
        <dbReference type="Google" id="ProtNLM"/>
    </source>
</evidence>
<dbReference type="Proteomes" id="UP000184267">
    <property type="component" value="Unassembled WGS sequence"/>
</dbReference>
<accession>A0A1M2VNB9</accession>
<comment type="caution">
    <text evidence="1">The sequence shown here is derived from an EMBL/GenBank/DDBJ whole genome shotgun (WGS) entry which is preliminary data.</text>
</comment>
<dbReference type="OMA" id="THIPGAY"/>
<dbReference type="OrthoDB" id="3256525at2759"/>
<sequence>MRELPPEIWLRVFAFATHVPGALSHHDGQSFVAFSRDKYGISAHRRHRQATDLMTSAGRVCKAWSSLTTQFLFQYLLIKSGNHAIEVATALERYAKDGTSKQNCAGRWTARLELALEGVHRWDDAHSAALAHIFACCPNMTVFSTVFSTADASLFQGRRFLRAMCDVGSRSNLKRLELKGDVALLEAILFPLAPSIEALWLLPSRKSAWNQEVNHTHFPFVHAFILSEGLGWGGPPPTWTMPALQTLCTDDDDFSEPTERRLAAFFEAHGPQLQHVVAYRSVLSCLNLCTNLAEWTLPCGIMVQAVIVLRATGSLPTTLRCFTLMDLMSTAFMLRLDHIAALTEWLGSDLFPVLDTIRFLLPLGRHNRRQRSRPHWEKAIEVLEEHSKQRGVRLEASLGGDEHTAGIWTTFSVEQLLDPIEHSPPWFSAD</sequence>
<reference evidence="1 2" key="1">
    <citation type="submission" date="2016-10" db="EMBL/GenBank/DDBJ databases">
        <title>Genome sequence of the basidiomycete white-rot fungus Trametes pubescens.</title>
        <authorList>
            <person name="Makela M.R."/>
            <person name="Granchi Z."/>
            <person name="Peng M."/>
            <person name="De Vries R.P."/>
            <person name="Grigoriev I."/>
            <person name="Riley R."/>
            <person name="Hilden K."/>
        </authorList>
    </citation>
    <scope>NUCLEOTIDE SEQUENCE [LARGE SCALE GENOMIC DNA]</scope>
    <source>
        <strain evidence="1 2">FBCC735</strain>
    </source>
</reference>
<evidence type="ECO:0000313" key="2">
    <source>
        <dbReference type="Proteomes" id="UP000184267"/>
    </source>
</evidence>
<dbReference type="EMBL" id="MNAD01000983">
    <property type="protein sequence ID" value="OJT09104.1"/>
    <property type="molecule type" value="Genomic_DNA"/>
</dbReference>
<evidence type="ECO:0000313" key="1">
    <source>
        <dbReference type="EMBL" id="OJT09104.1"/>
    </source>
</evidence>
<organism evidence="1 2">
    <name type="scientific">Trametes pubescens</name>
    <name type="common">White-rot fungus</name>
    <dbReference type="NCBI Taxonomy" id="154538"/>
    <lineage>
        <taxon>Eukaryota</taxon>
        <taxon>Fungi</taxon>
        <taxon>Dikarya</taxon>
        <taxon>Basidiomycota</taxon>
        <taxon>Agaricomycotina</taxon>
        <taxon>Agaricomycetes</taxon>
        <taxon>Polyporales</taxon>
        <taxon>Polyporaceae</taxon>
        <taxon>Trametes</taxon>
    </lineage>
</organism>
<dbReference type="AlphaFoldDB" id="A0A1M2VNB9"/>
<name>A0A1M2VNB9_TRAPU</name>
<gene>
    <name evidence="1" type="ORF">TRAPUB_14431</name>
</gene>
<proteinExistence type="predicted"/>
<protein>
    <recommendedName>
        <fullName evidence="3">F-box domain-containing protein</fullName>
    </recommendedName>
</protein>